<organism evidence="2 3">
    <name type="scientific">Peronospora belbahrii</name>
    <dbReference type="NCBI Taxonomy" id="622444"/>
    <lineage>
        <taxon>Eukaryota</taxon>
        <taxon>Sar</taxon>
        <taxon>Stramenopiles</taxon>
        <taxon>Oomycota</taxon>
        <taxon>Peronosporomycetes</taxon>
        <taxon>Peronosporales</taxon>
        <taxon>Peronosporaceae</taxon>
        <taxon>Peronospora</taxon>
    </lineage>
</organism>
<gene>
    <name evidence="2" type="ORF">PBS001_LOCUS6368</name>
</gene>
<dbReference type="PANTHER" id="PTHR12112">
    <property type="entry name" value="BNIP - RELATED"/>
    <property type="match status" value="1"/>
</dbReference>
<evidence type="ECO:0000259" key="1">
    <source>
        <dbReference type="Pfam" id="PF01368"/>
    </source>
</evidence>
<accession>A0ABN8D4I5</accession>
<dbReference type="InterPro" id="IPR038763">
    <property type="entry name" value="DHH_sf"/>
</dbReference>
<proteinExistence type="predicted"/>
<dbReference type="Gene3D" id="3.90.1640.10">
    <property type="entry name" value="inorganic pyrophosphatase (n-terminal core)"/>
    <property type="match status" value="1"/>
</dbReference>
<keyword evidence="3" id="KW-1185">Reference proteome</keyword>
<dbReference type="InterPro" id="IPR001667">
    <property type="entry name" value="DDH_dom"/>
</dbReference>
<feature type="domain" description="DDH" evidence="1">
    <location>
        <begin position="48"/>
        <end position="206"/>
    </location>
</feature>
<evidence type="ECO:0000313" key="2">
    <source>
        <dbReference type="EMBL" id="CAH0519854.1"/>
    </source>
</evidence>
<sequence>MSRYSSFCIKWQVSLNTRRSSVAAFNEFLSCIRLNVQKLRLPANVHVLLGNEAADADSIVSSLTYAFIHTQLQPETLCVPVIPIYRNELILRCDVTALFQTLEVNTDALVFVDEFPWDIIKSKVKVTLLDHNALSNKKIPALKGMQVVEIIDHHCDLGQHIDAEKREIAFADGNALVASTCTLVAERLKEVVYHNAHRMLSTMLLGVIALDSINFDPGAKKVTPRDVKAAQNLEETAFAKKEELFKWLQQEKFNPVHWDSFTLENCLQVDYKEFTFAKKKLVVYCKQNDLAFLVVMTMFRTSHGKRHRQLLFFQEIGDDAQHCVAFLKRGSSTSDDGSSKHAFYLPGHTSIPRKSERLYRDRLFVFGKNVIAGRTSKRSLKS</sequence>
<dbReference type="Pfam" id="PF01368">
    <property type="entry name" value="DHH"/>
    <property type="match status" value="1"/>
</dbReference>
<dbReference type="SUPFAM" id="SSF64182">
    <property type="entry name" value="DHH phosphoesterases"/>
    <property type="match status" value="1"/>
</dbReference>
<evidence type="ECO:0000313" key="3">
    <source>
        <dbReference type="Proteomes" id="UP001158986"/>
    </source>
</evidence>
<name>A0ABN8D4I5_9STRA</name>
<dbReference type="EMBL" id="CAKLCB010000319">
    <property type="protein sequence ID" value="CAH0519854.1"/>
    <property type="molecule type" value="Genomic_DNA"/>
</dbReference>
<dbReference type="Proteomes" id="UP001158986">
    <property type="component" value="Unassembled WGS sequence"/>
</dbReference>
<reference evidence="2 3" key="1">
    <citation type="submission" date="2021-11" db="EMBL/GenBank/DDBJ databases">
        <authorList>
            <person name="Islam A."/>
            <person name="Islam S."/>
            <person name="Flora M.S."/>
            <person name="Rahman M."/>
            <person name="Ziaur R.M."/>
            <person name="Epstein J.H."/>
            <person name="Hassan M."/>
            <person name="Klassen M."/>
            <person name="Woodard K."/>
            <person name="Webb A."/>
            <person name="Webby R.J."/>
            <person name="El Zowalaty M.E."/>
        </authorList>
    </citation>
    <scope>NUCLEOTIDE SEQUENCE [LARGE SCALE GENOMIC DNA]</scope>
    <source>
        <strain evidence="2">Pbs1</strain>
    </source>
</reference>
<comment type="caution">
    <text evidence="2">The sequence shown here is derived from an EMBL/GenBank/DDBJ whole genome shotgun (WGS) entry which is preliminary data.</text>
</comment>
<dbReference type="PANTHER" id="PTHR12112:SF39">
    <property type="entry name" value="EG:152A3.5 PROTEIN (FBGN0003116_PN PROTEIN)"/>
    <property type="match status" value="1"/>
</dbReference>
<protein>
    <recommendedName>
        <fullName evidence="1">DDH domain-containing protein</fullName>
    </recommendedName>
</protein>